<evidence type="ECO:0008006" key="4">
    <source>
        <dbReference type="Google" id="ProtNLM"/>
    </source>
</evidence>
<dbReference type="SUPFAM" id="SSF101960">
    <property type="entry name" value="Stabilizer of iron transporter SufD"/>
    <property type="match status" value="1"/>
</dbReference>
<dbReference type="InterPro" id="IPR037284">
    <property type="entry name" value="SUF_FeS_clus_asmbl_SufBD_sf"/>
</dbReference>
<evidence type="ECO:0000313" key="3">
    <source>
        <dbReference type="EMBL" id="SVA83941.1"/>
    </source>
</evidence>
<feature type="domain" description="SUF system FeS cluster assembly SufBD core" evidence="1">
    <location>
        <begin position="159"/>
        <end position="390"/>
    </location>
</feature>
<protein>
    <recommendedName>
        <fullName evidence="4">Fe-S cluster assembly protein SufD</fullName>
    </recommendedName>
</protein>
<name>A0A381Z4S6_9ZZZZ</name>
<dbReference type="GO" id="GO:0016226">
    <property type="term" value="P:iron-sulfur cluster assembly"/>
    <property type="evidence" value="ECO:0007669"/>
    <property type="project" value="InterPro"/>
</dbReference>
<accession>A0A381Z4S6</accession>
<dbReference type="InterPro" id="IPR000825">
    <property type="entry name" value="SUF_FeS_clus_asmbl_SufBD_core"/>
</dbReference>
<evidence type="ECO:0000259" key="1">
    <source>
        <dbReference type="Pfam" id="PF01458"/>
    </source>
</evidence>
<dbReference type="Pfam" id="PF19295">
    <property type="entry name" value="SufBD_N"/>
    <property type="match status" value="1"/>
</dbReference>
<dbReference type="InterPro" id="IPR055346">
    <property type="entry name" value="Fe-S_cluster_assembly_SufBD"/>
</dbReference>
<dbReference type="PANTHER" id="PTHR43575">
    <property type="entry name" value="PROTEIN ABCI7, CHLOROPLASTIC"/>
    <property type="match status" value="1"/>
</dbReference>
<dbReference type="NCBIfam" id="TIGR01981">
    <property type="entry name" value="sufD"/>
    <property type="match status" value="1"/>
</dbReference>
<dbReference type="Pfam" id="PF01458">
    <property type="entry name" value="SUFBD_core"/>
    <property type="match status" value="1"/>
</dbReference>
<dbReference type="PANTHER" id="PTHR43575:SF1">
    <property type="entry name" value="PROTEIN ABCI7, CHLOROPLASTIC"/>
    <property type="match status" value="1"/>
</dbReference>
<dbReference type="EMBL" id="UINC01019855">
    <property type="protein sequence ID" value="SVA83941.1"/>
    <property type="molecule type" value="Genomic_DNA"/>
</dbReference>
<dbReference type="AlphaFoldDB" id="A0A381Z4S6"/>
<reference evidence="3" key="1">
    <citation type="submission" date="2018-05" db="EMBL/GenBank/DDBJ databases">
        <authorList>
            <person name="Lanie J.A."/>
            <person name="Ng W.-L."/>
            <person name="Kazmierczak K.M."/>
            <person name="Andrzejewski T.M."/>
            <person name="Davidsen T.M."/>
            <person name="Wayne K.J."/>
            <person name="Tettelin H."/>
            <person name="Glass J.I."/>
            <person name="Rusch D."/>
            <person name="Podicherti R."/>
            <person name="Tsui H.-C.T."/>
            <person name="Winkler M.E."/>
        </authorList>
    </citation>
    <scope>NUCLEOTIDE SEQUENCE</scope>
</reference>
<organism evidence="3">
    <name type="scientific">marine metagenome</name>
    <dbReference type="NCBI Taxonomy" id="408172"/>
    <lineage>
        <taxon>unclassified sequences</taxon>
        <taxon>metagenomes</taxon>
        <taxon>ecological metagenomes</taxon>
    </lineage>
</organism>
<proteinExistence type="predicted"/>
<sequence length="419" mass="48333">MIEELKNTFKSFNEKFSKKDTIAKIRSDNFEKFVQLGFPNKKLEDWKFSDFNRIILNKFNNINVNLDQENEFEFKNYIKEFDHNKIVFLNGFYNNHSFIYENEEKIIFDNLKKGPAYEAQGSNSLNLLNNAFFTDGLLLYVKKGYQCKKPLVIYNVFNTKNDNNFFNQKIIINVEENSKLDLIIYSINLNSVPIFINTSNFFLIEKNGLLKLFCINELSNKDLNYNLSQANVMESGIFENFILSCSSAFFKNDIKCTLQENHSSGFINGAILAHDNLHHEIKVNLEHIGQTTKSYQKIKSVLSNNSKAIFQGKIYVDSNAQKTDGYQLSKAIILDHDSEFDSKPELEIYADDVKCSHGSTSGSLDEDAIFYLMSRGLNRIDSRNLLIKGFLADAIGTITNEEIKKYFLSKLENKINGLR</sequence>
<gene>
    <name evidence="3" type="ORF">METZ01_LOCUS136795</name>
</gene>
<dbReference type="InterPro" id="IPR011542">
    <property type="entry name" value="SUF_FeS_clus_asmbl_SufD"/>
</dbReference>
<feature type="domain" description="SUF system FeS cluster assembly SufBD N-terminal" evidence="2">
    <location>
        <begin position="19"/>
        <end position="151"/>
    </location>
</feature>
<dbReference type="InterPro" id="IPR045595">
    <property type="entry name" value="SufBD_N"/>
</dbReference>
<evidence type="ECO:0000259" key="2">
    <source>
        <dbReference type="Pfam" id="PF19295"/>
    </source>
</evidence>